<protein>
    <submittedName>
        <fullName evidence="1">Family 3 adenylate cyclase</fullName>
    </submittedName>
</protein>
<keyword evidence="2" id="KW-1185">Reference proteome</keyword>
<evidence type="ECO:0000313" key="1">
    <source>
        <dbReference type="EMBL" id="KCZ71253.1"/>
    </source>
</evidence>
<sequence>MRIEDQISEIQTTYDILQKSSTTGTLMLIDLANSTAFKNRHPEPTWLKRLLEFRQAVLLGLGNQSPSKFLGDGVLCFFPDGNLPAVEILSIAKRILSEIQETNKRHQYSAEYFLEARIVIDYGKVYLFDQGDGQINDPQGSCVDRLFRVEKYILQGCIGFTEYFATKAGLRDSFSIGRYRLKGLGDARHKIFLLEKPPATIRSKINVQKEISALADIWDLGRNGEGEVFIIGGYIPPDRNVDITHVEMGDKDALVETITNFAKIERIGDVKVLISSEVSEEQLCENIVCIGGPYHNSCSLRMMREIKSPYIFDLSHDETPLINQMDSDIYYSSRDHRRITKDYGFFARFTNPLNEERHVILVCGIETYSVHGTVRAFSGIRNNAHFLALHDIIYEKMKESGLSEDQLEFFCLLEFEVEINGQVRIPSLDTQLKGLAVKWKDERNWTLQSPPPHG</sequence>
<reference evidence="1 2" key="1">
    <citation type="journal article" date="2013" name="Nature">
        <title>Anaerobic oxidation of methane coupled to nitrate reduction in a novel archaeal lineage.</title>
        <authorList>
            <person name="Haroon M.F."/>
            <person name="Hu S."/>
            <person name="Shi Y."/>
            <person name="Imelfort M."/>
            <person name="Keller J."/>
            <person name="Hugenholtz P."/>
            <person name="Yuan Z."/>
            <person name="Tyson G.W."/>
        </authorList>
    </citation>
    <scope>NUCLEOTIDE SEQUENCE [LARGE SCALE GENOMIC DNA]</scope>
    <source>
        <strain evidence="1 2">ANME-2d</strain>
    </source>
</reference>
<accession>A0A062V3P0</accession>
<dbReference type="Proteomes" id="UP000027153">
    <property type="component" value="Unassembled WGS sequence"/>
</dbReference>
<dbReference type="Gene3D" id="3.30.70.1230">
    <property type="entry name" value="Nucleotide cyclase"/>
    <property type="match status" value="1"/>
</dbReference>
<gene>
    <name evidence="1" type="ORF">ANME2D_02454</name>
</gene>
<dbReference type="InterPro" id="IPR029787">
    <property type="entry name" value="Nucleotide_cyclase"/>
</dbReference>
<name>A0A062V3P0_9EURY</name>
<proteinExistence type="predicted"/>
<dbReference type="SUPFAM" id="SSF55073">
    <property type="entry name" value="Nucleotide cyclase"/>
    <property type="match status" value="1"/>
</dbReference>
<comment type="caution">
    <text evidence="1">The sequence shown here is derived from an EMBL/GenBank/DDBJ whole genome shotgun (WGS) entry which is preliminary data.</text>
</comment>
<dbReference type="AlphaFoldDB" id="A0A062V3P0"/>
<organism evidence="1 2">
    <name type="scientific">Candidatus Methanoperedens nitratireducens</name>
    <dbReference type="NCBI Taxonomy" id="1392998"/>
    <lineage>
        <taxon>Archaea</taxon>
        <taxon>Methanobacteriati</taxon>
        <taxon>Methanobacteriota</taxon>
        <taxon>Stenosarchaea group</taxon>
        <taxon>Methanomicrobia</taxon>
        <taxon>Methanosarcinales</taxon>
        <taxon>ANME-2 cluster</taxon>
        <taxon>Candidatus Methanoperedentaceae</taxon>
        <taxon>Candidatus Methanoperedens</taxon>
    </lineage>
</organism>
<dbReference type="EMBL" id="JMIY01000006">
    <property type="protein sequence ID" value="KCZ71253.1"/>
    <property type="molecule type" value="Genomic_DNA"/>
</dbReference>
<evidence type="ECO:0000313" key="2">
    <source>
        <dbReference type="Proteomes" id="UP000027153"/>
    </source>
</evidence>
<dbReference type="RefSeq" id="WP_048092002.1">
    <property type="nucleotide sequence ID" value="NZ_JMIY01000006.1"/>
</dbReference>